<keyword evidence="4" id="KW-1185">Reference proteome</keyword>
<feature type="compositionally biased region" description="Low complexity" evidence="2">
    <location>
        <begin position="141"/>
        <end position="162"/>
    </location>
</feature>
<dbReference type="OrthoDB" id="10626993at2759"/>
<dbReference type="AlphaFoldDB" id="A0A7R8YX34"/>
<dbReference type="EMBL" id="LR899012">
    <property type="protein sequence ID" value="CAD7088578.1"/>
    <property type="molecule type" value="Genomic_DNA"/>
</dbReference>
<keyword evidence="1" id="KW-0175">Coiled coil</keyword>
<feature type="region of interest" description="Disordered" evidence="2">
    <location>
        <begin position="72"/>
        <end position="125"/>
    </location>
</feature>
<dbReference type="InParanoid" id="A0A7R8YX34"/>
<evidence type="ECO:0000313" key="3">
    <source>
        <dbReference type="EMBL" id="CAD7088578.1"/>
    </source>
</evidence>
<evidence type="ECO:0000313" key="4">
    <source>
        <dbReference type="Proteomes" id="UP000594454"/>
    </source>
</evidence>
<feature type="compositionally biased region" description="Basic residues" evidence="2">
    <location>
        <begin position="98"/>
        <end position="108"/>
    </location>
</feature>
<evidence type="ECO:0000256" key="2">
    <source>
        <dbReference type="SAM" id="MobiDB-lite"/>
    </source>
</evidence>
<feature type="region of interest" description="Disordered" evidence="2">
    <location>
        <begin position="137"/>
        <end position="163"/>
    </location>
</feature>
<feature type="region of interest" description="Disordered" evidence="2">
    <location>
        <begin position="356"/>
        <end position="378"/>
    </location>
</feature>
<gene>
    <name evidence="3" type="ORF">HERILL_LOCUS11188</name>
</gene>
<feature type="coiled-coil region" evidence="1">
    <location>
        <begin position="193"/>
        <end position="220"/>
    </location>
</feature>
<dbReference type="Proteomes" id="UP000594454">
    <property type="component" value="Chromosome 4"/>
</dbReference>
<feature type="compositionally biased region" description="Basic and acidic residues" evidence="2">
    <location>
        <begin position="85"/>
        <end position="97"/>
    </location>
</feature>
<organism evidence="3 4">
    <name type="scientific">Hermetia illucens</name>
    <name type="common">Black soldier fly</name>
    <dbReference type="NCBI Taxonomy" id="343691"/>
    <lineage>
        <taxon>Eukaryota</taxon>
        <taxon>Metazoa</taxon>
        <taxon>Ecdysozoa</taxon>
        <taxon>Arthropoda</taxon>
        <taxon>Hexapoda</taxon>
        <taxon>Insecta</taxon>
        <taxon>Pterygota</taxon>
        <taxon>Neoptera</taxon>
        <taxon>Endopterygota</taxon>
        <taxon>Diptera</taxon>
        <taxon>Brachycera</taxon>
        <taxon>Stratiomyomorpha</taxon>
        <taxon>Stratiomyidae</taxon>
        <taxon>Hermetiinae</taxon>
        <taxon>Hermetia</taxon>
    </lineage>
</organism>
<protein>
    <submittedName>
        <fullName evidence="3">Uncharacterized protein</fullName>
    </submittedName>
</protein>
<evidence type="ECO:0000256" key="1">
    <source>
        <dbReference type="SAM" id="Coils"/>
    </source>
</evidence>
<proteinExistence type="predicted"/>
<name>A0A7R8YX34_HERIL</name>
<accession>A0A7R8YX34</accession>
<sequence>MKSFEAVLRRENAGWCFSEISSKNEFIRDFEMAAPKSDIISTAIETQKDQDAANSKQKLLVPRRIMEEEVWLSGSELKTDNSSSDEERGDSSVDSKDRAKKGAKKKTKTISQSARNRTKILREYHQQETITETFRSVKEVTSSTTTSSSTDLNDLSLNDQNTPSMNTLDKMLSRCEDASRHFIKMSCNKADDEKSQLQKIKQLEERIARAEKIYMQCSKAKLARETKFQKMTEQDSNRLRSLIRTTNDIYNSNIDYMGYKLRPEELQRISTISNQLHLAQQNPRGSITDDHSSPVLTRTNISNRAVNNLQDNDLTRNLDFMPDPDYTQYGSLTDSEKQILFASRSNTSLADSLDEYGSCEETNSDFPSSTNLATPRSG</sequence>
<feature type="compositionally biased region" description="Polar residues" evidence="2">
    <location>
        <begin position="360"/>
        <end position="378"/>
    </location>
</feature>
<reference evidence="3 4" key="1">
    <citation type="submission" date="2020-11" db="EMBL/GenBank/DDBJ databases">
        <authorList>
            <person name="Wallbank WR R."/>
            <person name="Pardo Diaz C."/>
            <person name="Kozak K."/>
            <person name="Martin S."/>
            <person name="Jiggins C."/>
            <person name="Moest M."/>
            <person name="Warren A I."/>
            <person name="Generalovic N T."/>
            <person name="Byers J.R.P. K."/>
            <person name="Montejo-Kovacevich G."/>
            <person name="Yen C E."/>
        </authorList>
    </citation>
    <scope>NUCLEOTIDE SEQUENCE [LARGE SCALE GENOMIC DNA]</scope>
</reference>